<comment type="caution">
    <text evidence="1">The sequence shown here is derived from an EMBL/GenBank/DDBJ whole genome shotgun (WGS) entry which is preliminary data.</text>
</comment>
<reference evidence="1 2" key="1">
    <citation type="journal article" date="2018" name="Front. Plant Sci.">
        <title>Red Clover (Trifolium pratense) and Zigzag Clover (T. medium) - A Picture of Genomic Similarities and Differences.</title>
        <authorList>
            <person name="Dluhosova J."/>
            <person name="Istvanek J."/>
            <person name="Nedelnik J."/>
            <person name="Repkova J."/>
        </authorList>
    </citation>
    <scope>NUCLEOTIDE SEQUENCE [LARGE SCALE GENOMIC DNA]</scope>
    <source>
        <strain evidence="2">cv. 10/8</strain>
        <tissue evidence="1">Leaf</tissue>
    </source>
</reference>
<sequence>MGQKSLFTLNPARCAALPARYACNRTGQAELAEAWRLAPRPGALRPQQT</sequence>
<proteinExistence type="predicted"/>
<dbReference type="AlphaFoldDB" id="A0A392WDW2"/>
<name>A0A392WDW2_9FABA</name>
<organism evidence="1 2">
    <name type="scientific">Trifolium medium</name>
    <dbReference type="NCBI Taxonomy" id="97028"/>
    <lineage>
        <taxon>Eukaryota</taxon>
        <taxon>Viridiplantae</taxon>
        <taxon>Streptophyta</taxon>
        <taxon>Embryophyta</taxon>
        <taxon>Tracheophyta</taxon>
        <taxon>Spermatophyta</taxon>
        <taxon>Magnoliopsida</taxon>
        <taxon>eudicotyledons</taxon>
        <taxon>Gunneridae</taxon>
        <taxon>Pentapetalae</taxon>
        <taxon>rosids</taxon>
        <taxon>fabids</taxon>
        <taxon>Fabales</taxon>
        <taxon>Fabaceae</taxon>
        <taxon>Papilionoideae</taxon>
        <taxon>50 kb inversion clade</taxon>
        <taxon>NPAAA clade</taxon>
        <taxon>Hologalegina</taxon>
        <taxon>IRL clade</taxon>
        <taxon>Trifolieae</taxon>
        <taxon>Trifolium</taxon>
    </lineage>
</organism>
<feature type="non-terminal residue" evidence="1">
    <location>
        <position position="49"/>
    </location>
</feature>
<protein>
    <submittedName>
        <fullName evidence="1">Uncharacterized protein</fullName>
    </submittedName>
</protein>
<evidence type="ECO:0000313" key="2">
    <source>
        <dbReference type="Proteomes" id="UP000265520"/>
    </source>
</evidence>
<dbReference type="EMBL" id="LXQA011467435">
    <property type="protein sequence ID" value="MCI98226.1"/>
    <property type="molecule type" value="Genomic_DNA"/>
</dbReference>
<keyword evidence="2" id="KW-1185">Reference proteome</keyword>
<accession>A0A392WDW2</accession>
<evidence type="ECO:0000313" key="1">
    <source>
        <dbReference type="EMBL" id="MCI98226.1"/>
    </source>
</evidence>
<dbReference type="Proteomes" id="UP000265520">
    <property type="component" value="Unassembled WGS sequence"/>
</dbReference>